<dbReference type="EMBL" id="UINC01001650">
    <property type="protein sequence ID" value="SUZ85780.1"/>
    <property type="molecule type" value="Genomic_DNA"/>
</dbReference>
<evidence type="ECO:0000259" key="1">
    <source>
        <dbReference type="Pfam" id="PF18962"/>
    </source>
</evidence>
<dbReference type="Gene3D" id="2.60.40.4070">
    <property type="match status" value="1"/>
</dbReference>
<dbReference type="InterPro" id="IPR003961">
    <property type="entry name" value="FN3_dom"/>
</dbReference>
<dbReference type="Gene3D" id="2.60.120.260">
    <property type="entry name" value="Galactose-binding domain-like"/>
    <property type="match status" value="1"/>
</dbReference>
<dbReference type="InterPro" id="IPR026444">
    <property type="entry name" value="Secre_tail"/>
</dbReference>
<dbReference type="InterPro" id="IPR013783">
    <property type="entry name" value="Ig-like_fold"/>
</dbReference>
<dbReference type="SUPFAM" id="SSF49265">
    <property type="entry name" value="Fibronectin type III"/>
    <property type="match status" value="1"/>
</dbReference>
<feature type="domain" description="Secretion system C-terminal sorting" evidence="1">
    <location>
        <begin position="594"/>
        <end position="674"/>
    </location>
</feature>
<organism evidence="2">
    <name type="scientific">marine metagenome</name>
    <dbReference type="NCBI Taxonomy" id="408172"/>
    <lineage>
        <taxon>unclassified sequences</taxon>
        <taxon>metagenomes</taxon>
        <taxon>ecological metagenomes</taxon>
    </lineage>
</organism>
<name>A0A381R2P7_9ZZZZ</name>
<accession>A0A381R2P7</accession>
<dbReference type="NCBIfam" id="TIGR04183">
    <property type="entry name" value="Por_Secre_tail"/>
    <property type="match status" value="1"/>
</dbReference>
<protein>
    <recommendedName>
        <fullName evidence="1">Secretion system C-terminal sorting domain-containing protein</fullName>
    </recommendedName>
</protein>
<dbReference type="Gene3D" id="2.60.40.10">
    <property type="entry name" value="Immunoglobulins"/>
    <property type="match status" value="1"/>
</dbReference>
<dbReference type="AlphaFoldDB" id="A0A381R2P7"/>
<proteinExistence type="predicted"/>
<dbReference type="NCBIfam" id="NF038128">
    <property type="entry name" value="choice_anch_J"/>
    <property type="match status" value="1"/>
</dbReference>
<dbReference type="InterPro" id="IPR036116">
    <property type="entry name" value="FN3_sf"/>
</dbReference>
<evidence type="ECO:0000313" key="2">
    <source>
        <dbReference type="EMBL" id="SUZ85780.1"/>
    </source>
</evidence>
<sequence>MQPIKLLTVSLLLCTTIFGQELCPPAFVDAYFFDEEVLLDWHQIFDYGDLLYDECFSSCSLAINAMAIDHVDDNSQGGWFRNTVGDTIDCGSGMFPCEDGGDDHFSAYAMYTGSDTISVDSRLITSPIDLTSYTTAYIEYIETYAWSIDVNDSNMVEVSTDNGVTWNVVHASIPEDVAEDIWFVTVDISEFAGNEILVAFRYYDSMGYGEAWYVDNIKVWGGQTEVENICGTFQNYNIYMGGALIGTSDMESYTATGLENGTEYCFQVTAVYEEGESVSTAEVCSTPMGPFQVNPTSFNFETLAMGEYQQDTLILQNYDTLDADFEITSIELSNVDAAMDLLVDNMEGSFSGFSDLDGWLGLWGIGDSISASSTYTSFIVPDDGGQFAFLNDDVFGAGADPTDSWLVSDEIQVDGWYPVFLLADIFFPDTDGPCWTNNLYSDDLLIHVSVEDDTSWILVDSTLYTGWNWQSYIYNLTPYIGDAGSFKVAFQYHDCDGNWGYGVALDNIAIKEGDDFTWITVSPYSGTLDELGGINDSANIVVGVYGPYNGFSAADEVIVASGELEITVQVGVGVQVSIEETGIMPLQFALHQNYPNPFNPETIIRFDIADKTDLSISVYNILGEKITTLIKGSLETGTYHVQWNGVSDQGKTLPSGMYFYELNSPLFHSVKKLVLVK</sequence>
<reference evidence="2" key="1">
    <citation type="submission" date="2018-05" db="EMBL/GenBank/DDBJ databases">
        <authorList>
            <person name="Lanie J.A."/>
            <person name="Ng W.-L."/>
            <person name="Kazmierczak K.M."/>
            <person name="Andrzejewski T.M."/>
            <person name="Davidsen T.M."/>
            <person name="Wayne K.J."/>
            <person name="Tettelin H."/>
            <person name="Glass J.I."/>
            <person name="Rusch D."/>
            <person name="Podicherti R."/>
            <person name="Tsui H.-C.T."/>
            <person name="Winkler M.E."/>
        </authorList>
    </citation>
    <scope>NUCLEOTIDE SEQUENCE</scope>
</reference>
<dbReference type="CDD" id="cd00063">
    <property type="entry name" value="FN3"/>
    <property type="match status" value="1"/>
</dbReference>
<gene>
    <name evidence="2" type="ORF">METZ01_LOCUS38634</name>
</gene>
<dbReference type="Pfam" id="PF18962">
    <property type="entry name" value="Por_Secre_tail"/>
    <property type="match status" value="1"/>
</dbReference>